<gene>
    <name evidence="1" type="ORF">IWT140_00567</name>
</gene>
<organism evidence="1 2">
    <name type="scientific">Secundilactobacillus pentosiphilus</name>
    <dbReference type="NCBI Taxonomy" id="1714682"/>
    <lineage>
        <taxon>Bacteria</taxon>
        <taxon>Bacillati</taxon>
        <taxon>Bacillota</taxon>
        <taxon>Bacilli</taxon>
        <taxon>Lactobacillales</taxon>
        <taxon>Lactobacillaceae</taxon>
        <taxon>Secundilactobacillus</taxon>
    </lineage>
</organism>
<dbReference type="EMBL" id="BCMH01000002">
    <property type="protein sequence ID" value="GAX02969.1"/>
    <property type="molecule type" value="Genomic_DNA"/>
</dbReference>
<sequence>MFSNEDWRELRINANTLNSRTIIAQVKTYGSGYLDLIIPAVFQGPRDVRQQAKEDNGYDAFVLPEGTRYGQISFRNKYGNWESIVSQSDFHFNELVLPPATVRLPIS</sequence>
<accession>A0A1Z5IMJ5</accession>
<proteinExistence type="predicted"/>
<name>A0A1Z5IMJ5_9LACO</name>
<protein>
    <submittedName>
        <fullName evidence="1">Uncharacterized protein</fullName>
    </submittedName>
</protein>
<comment type="caution">
    <text evidence="1">The sequence shown here is derived from an EMBL/GenBank/DDBJ whole genome shotgun (WGS) entry which is preliminary data.</text>
</comment>
<keyword evidence="2" id="KW-1185">Reference proteome</keyword>
<dbReference type="AlphaFoldDB" id="A0A1Z5IMJ5"/>
<evidence type="ECO:0000313" key="2">
    <source>
        <dbReference type="Proteomes" id="UP000198430"/>
    </source>
</evidence>
<dbReference type="RefSeq" id="WP_089087949.1">
    <property type="nucleotide sequence ID" value="NZ_BCMH01000002.1"/>
</dbReference>
<reference evidence="1 2" key="1">
    <citation type="submission" date="2015-11" db="EMBL/GenBank/DDBJ databases">
        <title>Draft genome sequences of new species of the genus Lactobacillus isolated from orchardgrass silage.</title>
        <authorList>
            <person name="Tohno M."/>
            <person name="Tanizawa Y."/>
            <person name="Arita M."/>
        </authorList>
    </citation>
    <scope>NUCLEOTIDE SEQUENCE [LARGE SCALE GENOMIC DNA]</scope>
    <source>
        <strain evidence="1 2">IWT140</strain>
    </source>
</reference>
<dbReference type="Proteomes" id="UP000198430">
    <property type="component" value="Unassembled WGS sequence"/>
</dbReference>
<evidence type="ECO:0000313" key="1">
    <source>
        <dbReference type="EMBL" id="GAX02969.1"/>
    </source>
</evidence>